<accession>A0A2P4YHD2</accession>
<feature type="region of interest" description="Disordered" evidence="2">
    <location>
        <begin position="1"/>
        <end position="23"/>
    </location>
</feature>
<organism evidence="3 4">
    <name type="scientific">Phytophthora palmivora</name>
    <dbReference type="NCBI Taxonomy" id="4796"/>
    <lineage>
        <taxon>Eukaryota</taxon>
        <taxon>Sar</taxon>
        <taxon>Stramenopiles</taxon>
        <taxon>Oomycota</taxon>
        <taxon>Peronosporomycetes</taxon>
        <taxon>Peronosporales</taxon>
        <taxon>Peronosporaceae</taxon>
        <taxon>Phytophthora</taxon>
    </lineage>
</organism>
<keyword evidence="4" id="KW-1185">Reference proteome</keyword>
<evidence type="ECO:0000256" key="2">
    <source>
        <dbReference type="SAM" id="MobiDB-lite"/>
    </source>
</evidence>
<comment type="caution">
    <text evidence="3">The sequence shown here is derived from an EMBL/GenBank/DDBJ whole genome shotgun (WGS) entry which is preliminary data.</text>
</comment>
<gene>
    <name evidence="3" type="ORF">PHPALM_5442</name>
</gene>
<dbReference type="AlphaFoldDB" id="A0A2P4YHD2"/>
<reference evidence="3 4" key="1">
    <citation type="journal article" date="2017" name="Genome Biol. Evol.">
        <title>Phytophthora megakarya and P. palmivora, closely related causal agents of cacao black pod rot, underwent increases in genome sizes and gene numbers by different mechanisms.</title>
        <authorList>
            <person name="Ali S.S."/>
            <person name="Shao J."/>
            <person name="Lary D.J."/>
            <person name="Kronmiller B."/>
            <person name="Shen D."/>
            <person name="Strem M.D."/>
            <person name="Amoako-Attah I."/>
            <person name="Akrofi A.Y."/>
            <person name="Begoude B.A."/>
            <person name="Ten Hoopen G.M."/>
            <person name="Coulibaly K."/>
            <person name="Kebe B.I."/>
            <person name="Melnick R.L."/>
            <person name="Guiltinan M.J."/>
            <person name="Tyler B.M."/>
            <person name="Meinhardt L.W."/>
            <person name="Bailey B.A."/>
        </authorList>
    </citation>
    <scope>NUCLEOTIDE SEQUENCE [LARGE SCALE GENOMIC DNA]</scope>
    <source>
        <strain evidence="4">sbr112.9</strain>
    </source>
</reference>
<sequence>MDATATERGITPQSAGTDSGWLTETETDVVVEMEAVLAQTPESVALYKSELEKLLSAFVKSQESEQRLLHRTKEILAEIHSSHEVMLRDQEEESEALAQKKKTKLELDAVLQQIGMTRQAELEKQQKVNNLRDKLEVLQGEVSKMAMPSGNGDIILNEKQEQQIATLKNKRAEYARDVEAKTISLQDLRLETTNLFALVQEEEAKNARLEETQANIVLQIQEKQSLTEKEVRRKTRLEKELKVLKQTHERLQVDNAALEALKKENEDNLRKKELAMRESKQRMEKYLKQYDGLFRTTHSLTEAMQLQWQKNVELHKENVQVEHELDVKEQQIQTVQ</sequence>
<dbReference type="EMBL" id="NCKW01002838">
    <property type="protein sequence ID" value="POM77208.1"/>
    <property type="molecule type" value="Genomic_DNA"/>
</dbReference>
<dbReference type="Proteomes" id="UP000237271">
    <property type="component" value="Unassembled WGS sequence"/>
</dbReference>
<name>A0A2P4YHD2_9STRA</name>
<protein>
    <submittedName>
        <fullName evidence="3">Uncharacterized protein</fullName>
    </submittedName>
</protein>
<feature type="coiled-coil region" evidence="1">
    <location>
        <begin position="121"/>
        <end position="331"/>
    </location>
</feature>
<evidence type="ECO:0000256" key="1">
    <source>
        <dbReference type="SAM" id="Coils"/>
    </source>
</evidence>
<evidence type="ECO:0000313" key="4">
    <source>
        <dbReference type="Proteomes" id="UP000237271"/>
    </source>
</evidence>
<keyword evidence="1" id="KW-0175">Coiled coil</keyword>
<feature type="compositionally biased region" description="Polar residues" evidence="2">
    <location>
        <begin position="11"/>
        <end position="22"/>
    </location>
</feature>
<evidence type="ECO:0000313" key="3">
    <source>
        <dbReference type="EMBL" id="POM77208.1"/>
    </source>
</evidence>
<proteinExistence type="predicted"/>